<keyword evidence="3" id="KW-1185">Reference proteome</keyword>
<keyword evidence="1" id="KW-0812">Transmembrane</keyword>
<dbReference type="RefSeq" id="WP_281816925.1">
    <property type="nucleotide sequence ID" value="NZ_BRLB01000010.1"/>
</dbReference>
<feature type="transmembrane region" description="Helical" evidence="1">
    <location>
        <begin position="12"/>
        <end position="35"/>
    </location>
</feature>
<dbReference type="InterPro" id="IPR032820">
    <property type="entry name" value="ATPase_put"/>
</dbReference>
<feature type="transmembrane region" description="Helical" evidence="1">
    <location>
        <begin position="41"/>
        <end position="64"/>
    </location>
</feature>
<dbReference type="Proteomes" id="UP001144256">
    <property type="component" value="Unassembled WGS sequence"/>
</dbReference>
<gene>
    <name evidence="2" type="ORF">SH1V18_30890</name>
</gene>
<evidence type="ECO:0000313" key="3">
    <source>
        <dbReference type="Proteomes" id="UP001144256"/>
    </source>
</evidence>
<reference evidence="2" key="1">
    <citation type="submission" date="2022-06" db="EMBL/GenBank/DDBJ databases">
        <title>Vallitalea longa sp. nov., an anaerobic bacterium isolated from marine sediment.</title>
        <authorList>
            <person name="Hirano S."/>
            <person name="Terahara T."/>
            <person name="Mori K."/>
            <person name="Hamada M."/>
            <person name="Matsumoto R."/>
            <person name="Kobayashi T."/>
        </authorList>
    </citation>
    <scope>NUCLEOTIDE SEQUENCE</scope>
    <source>
        <strain evidence="2">SH18-1</strain>
    </source>
</reference>
<protein>
    <submittedName>
        <fullName evidence="2">Uncharacterized protein</fullName>
    </submittedName>
</protein>
<evidence type="ECO:0000313" key="2">
    <source>
        <dbReference type="EMBL" id="GKX30609.1"/>
    </source>
</evidence>
<name>A0A9W5YER9_9FIRM</name>
<dbReference type="AlphaFoldDB" id="A0A9W5YER9"/>
<accession>A0A9W5YER9</accession>
<comment type="caution">
    <text evidence="2">The sequence shown here is derived from an EMBL/GenBank/DDBJ whole genome shotgun (WGS) entry which is preliminary data.</text>
</comment>
<proteinExistence type="predicted"/>
<organism evidence="2 3">
    <name type="scientific">Vallitalea longa</name>
    <dbReference type="NCBI Taxonomy" id="2936439"/>
    <lineage>
        <taxon>Bacteria</taxon>
        <taxon>Bacillati</taxon>
        <taxon>Bacillota</taxon>
        <taxon>Clostridia</taxon>
        <taxon>Lachnospirales</taxon>
        <taxon>Vallitaleaceae</taxon>
        <taxon>Vallitalea</taxon>
    </lineage>
</organism>
<keyword evidence="1" id="KW-0472">Membrane</keyword>
<keyword evidence="1" id="KW-1133">Transmembrane helix</keyword>
<sequence>MKFNPNIMKSLSLLTQIGFLMAIPIIGCILLGSYLDERFDTGIIFLIIFTILGALTAFRNLYVIAMNSSKKRKKDS</sequence>
<dbReference type="EMBL" id="BRLB01000010">
    <property type="protein sequence ID" value="GKX30609.1"/>
    <property type="molecule type" value="Genomic_DNA"/>
</dbReference>
<evidence type="ECO:0000256" key="1">
    <source>
        <dbReference type="SAM" id="Phobius"/>
    </source>
</evidence>
<dbReference type="Pfam" id="PF09527">
    <property type="entry name" value="ATPase_gene1"/>
    <property type="match status" value="1"/>
</dbReference>